<dbReference type="SUPFAM" id="SSF51306">
    <property type="entry name" value="LexA/Signal peptidase"/>
    <property type="match status" value="1"/>
</dbReference>
<dbReference type="Gene3D" id="2.10.109.10">
    <property type="entry name" value="Umud Fragment, subunit A"/>
    <property type="match status" value="1"/>
</dbReference>
<dbReference type="CDD" id="cd00093">
    <property type="entry name" value="HTH_XRE"/>
    <property type="match status" value="1"/>
</dbReference>
<feature type="domain" description="HTH cro/C1-type" evidence="1">
    <location>
        <begin position="8"/>
        <end position="61"/>
    </location>
</feature>
<dbReference type="Pfam" id="PF01381">
    <property type="entry name" value="HTH_3"/>
    <property type="match status" value="1"/>
</dbReference>
<dbReference type="SUPFAM" id="SSF47413">
    <property type="entry name" value="lambda repressor-like DNA-binding domains"/>
    <property type="match status" value="1"/>
</dbReference>
<dbReference type="SMART" id="SM00530">
    <property type="entry name" value="HTH_XRE"/>
    <property type="match status" value="1"/>
</dbReference>
<dbReference type="EMBL" id="JACICC010000002">
    <property type="protein sequence ID" value="MBB3808783.1"/>
    <property type="molecule type" value="Genomic_DNA"/>
</dbReference>
<dbReference type="InterPro" id="IPR036286">
    <property type="entry name" value="LexA/Signal_pep-like_sf"/>
</dbReference>
<dbReference type="InterPro" id="IPR010982">
    <property type="entry name" value="Lambda_DNA-bd_dom_sf"/>
</dbReference>
<organism evidence="2 3">
    <name type="scientific">Pseudochelatococcus contaminans</name>
    <dbReference type="NCBI Taxonomy" id="1538103"/>
    <lineage>
        <taxon>Bacteria</taxon>
        <taxon>Pseudomonadati</taxon>
        <taxon>Pseudomonadota</taxon>
        <taxon>Alphaproteobacteria</taxon>
        <taxon>Hyphomicrobiales</taxon>
        <taxon>Chelatococcaceae</taxon>
        <taxon>Pseudochelatococcus</taxon>
    </lineage>
</organism>
<dbReference type="InterPro" id="IPR001387">
    <property type="entry name" value="Cro/C1-type_HTH"/>
</dbReference>
<dbReference type="GO" id="GO:0003677">
    <property type="term" value="F:DNA binding"/>
    <property type="evidence" value="ECO:0007669"/>
    <property type="project" value="InterPro"/>
</dbReference>
<reference evidence="2 3" key="1">
    <citation type="submission" date="2020-08" db="EMBL/GenBank/DDBJ databases">
        <title>Genomic Encyclopedia of Type Strains, Phase IV (KMG-IV): sequencing the most valuable type-strain genomes for metagenomic binning, comparative biology and taxonomic classification.</title>
        <authorList>
            <person name="Goeker M."/>
        </authorList>
    </citation>
    <scope>NUCLEOTIDE SEQUENCE [LARGE SCALE GENOMIC DNA]</scope>
    <source>
        <strain evidence="2 3">DSM 28760</strain>
    </source>
</reference>
<dbReference type="PROSITE" id="PS50943">
    <property type="entry name" value="HTH_CROC1"/>
    <property type="match status" value="1"/>
</dbReference>
<gene>
    <name evidence="2" type="ORF">FHS81_000853</name>
</gene>
<dbReference type="Pfam" id="PF00717">
    <property type="entry name" value="Peptidase_S24"/>
    <property type="match status" value="1"/>
</dbReference>
<keyword evidence="3" id="KW-1185">Reference proteome</keyword>
<accession>A0A7W5Z2G7</accession>
<comment type="caution">
    <text evidence="2">The sequence shown here is derived from an EMBL/GenBank/DDBJ whole genome shotgun (WGS) entry which is preliminary data.</text>
</comment>
<protein>
    <submittedName>
        <fullName evidence="2">Transcriptional regulator with XRE-family HTH domain</fullName>
    </submittedName>
</protein>
<evidence type="ECO:0000313" key="3">
    <source>
        <dbReference type="Proteomes" id="UP000537592"/>
    </source>
</evidence>
<dbReference type="Gene3D" id="1.10.260.40">
    <property type="entry name" value="lambda repressor-like DNA-binding domains"/>
    <property type="match status" value="1"/>
</dbReference>
<evidence type="ECO:0000259" key="1">
    <source>
        <dbReference type="PROSITE" id="PS50943"/>
    </source>
</evidence>
<dbReference type="AlphaFoldDB" id="A0A7W5Z2G7"/>
<dbReference type="Proteomes" id="UP000537592">
    <property type="component" value="Unassembled WGS sequence"/>
</dbReference>
<name>A0A7W5Z2G7_9HYPH</name>
<proteinExistence type="predicted"/>
<dbReference type="InterPro" id="IPR015927">
    <property type="entry name" value="Peptidase_S24_S26A/B/C"/>
</dbReference>
<evidence type="ECO:0000313" key="2">
    <source>
        <dbReference type="EMBL" id="MBB3808783.1"/>
    </source>
</evidence>
<sequence>MSNIGERVAEYRRRAGLSQVDLAARVGMSQQGIQSIEAGESKNPRKILELARALGVTPEFLKTGLRRLDAPVSPLPTPPSSAQIDYVKVIGEVAAGTWREVSYTEFEAYDIPLPVDSRWRKEDVFALVVRGNSINRQARDGSFVLCLQVYAAPRDLDDGDWVVVERLRGDMIETTVKRAVRLSDGRFALRPDSDDPKFQDDIILDADTCDGDDIVKVSAFVLEFIRPATRF</sequence>